<protein>
    <submittedName>
        <fullName evidence="3">Uncharacterized protein</fullName>
    </submittedName>
</protein>
<proteinExistence type="predicted"/>
<feature type="coiled-coil region" evidence="1">
    <location>
        <begin position="176"/>
        <end position="213"/>
    </location>
</feature>
<keyword evidence="1" id="KW-0175">Coiled coil</keyword>
<dbReference type="Proteomes" id="UP000315295">
    <property type="component" value="Unassembled WGS sequence"/>
</dbReference>
<name>A0A540KP79_MALBA</name>
<gene>
    <name evidence="3" type="ORF">C1H46_038430</name>
</gene>
<dbReference type="EMBL" id="VIEB01001057">
    <property type="protein sequence ID" value="TQD76034.1"/>
    <property type="molecule type" value="Genomic_DNA"/>
</dbReference>
<sequence length="353" mass="40339">MELLKFSKFKLQLQTLISEVRQLRERERSAAEQLRLLIQKQKQTEEECGRKLQELLAELASSNELRQKLEREVSCLQSDNSMLENRQRELKGTIHNLLQSRENFVNAYQESTCEMKRSIQCGDRKLAFLSEKIKSHLLLFDSIEKEAILVKKVVDNVQRVVMAGLKSKLDTVSTFEKVFIEKISDLENKLKNYEDETRRKDKAISELEAQMEAAKICLLNHPYLQKVISAKDAVIQNLISEKQALHFEVGSLGIILRRIQDTVKSMNEEDKGVFSSILEHQGGCNMILTKEDNRTEDAVQKYTGKSQEKAYGSGDGGNTASHLSQKCKSAGNNLQENNNLDSCVSEASEFYWL</sequence>
<comment type="caution">
    <text evidence="3">The sequence shown here is derived from an EMBL/GenBank/DDBJ whole genome shotgun (WGS) entry which is preliminary data.</text>
</comment>
<evidence type="ECO:0000256" key="1">
    <source>
        <dbReference type="SAM" id="Coils"/>
    </source>
</evidence>
<evidence type="ECO:0000313" key="3">
    <source>
        <dbReference type="EMBL" id="TQD76034.1"/>
    </source>
</evidence>
<accession>A0A540KP79</accession>
<feature type="region of interest" description="Disordered" evidence="2">
    <location>
        <begin position="303"/>
        <end position="324"/>
    </location>
</feature>
<keyword evidence="4" id="KW-1185">Reference proteome</keyword>
<feature type="coiled-coil region" evidence="1">
    <location>
        <begin position="6"/>
        <end position="86"/>
    </location>
</feature>
<reference evidence="3 4" key="1">
    <citation type="journal article" date="2019" name="G3 (Bethesda)">
        <title>Sequencing of a Wild Apple (Malus baccata) Genome Unravels the Differences Between Cultivated and Wild Apple Species Regarding Disease Resistance and Cold Tolerance.</title>
        <authorList>
            <person name="Chen X."/>
        </authorList>
    </citation>
    <scope>NUCLEOTIDE SEQUENCE [LARGE SCALE GENOMIC DNA]</scope>
    <source>
        <strain evidence="4">cv. Shandingzi</strain>
        <tissue evidence="3">Leaves</tissue>
    </source>
</reference>
<organism evidence="3 4">
    <name type="scientific">Malus baccata</name>
    <name type="common">Siberian crab apple</name>
    <name type="synonym">Pyrus baccata</name>
    <dbReference type="NCBI Taxonomy" id="106549"/>
    <lineage>
        <taxon>Eukaryota</taxon>
        <taxon>Viridiplantae</taxon>
        <taxon>Streptophyta</taxon>
        <taxon>Embryophyta</taxon>
        <taxon>Tracheophyta</taxon>
        <taxon>Spermatophyta</taxon>
        <taxon>Magnoliopsida</taxon>
        <taxon>eudicotyledons</taxon>
        <taxon>Gunneridae</taxon>
        <taxon>Pentapetalae</taxon>
        <taxon>rosids</taxon>
        <taxon>fabids</taxon>
        <taxon>Rosales</taxon>
        <taxon>Rosaceae</taxon>
        <taxon>Amygdaloideae</taxon>
        <taxon>Maleae</taxon>
        <taxon>Malus</taxon>
    </lineage>
</organism>
<dbReference type="AlphaFoldDB" id="A0A540KP79"/>
<evidence type="ECO:0000313" key="4">
    <source>
        <dbReference type="Proteomes" id="UP000315295"/>
    </source>
</evidence>
<evidence type="ECO:0000256" key="2">
    <source>
        <dbReference type="SAM" id="MobiDB-lite"/>
    </source>
</evidence>